<dbReference type="Proteomes" id="UP001060104">
    <property type="component" value="Plasmid unnamed2"/>
</dbReference>
<evidence type="ECO:0000259" key="1">
    <source>
        <dbReference type="Pfam" id="PF03432"/>
    </source>
</evidence>
<sequence>MIAKILQNSSTFHAIDYNDRKVKENAVELLEASNFGYLDLLTNNTAADYKRYFELWQEKNDRIKSSQFHVTISCRGKEYSKEQLLDMGKQWLKEMGYEGLPTLIYFHKDTNNNHIHIITSRVGLDGKKIKDSNEKRRARTVINRIAKNDISAKARTDFVKALSYEYKNRHQFALIMESMGYKINITKDGYMEVCREGKTLLQKELKMIEWGSSEQKDHSNRKKQIQAILYKYSNGLTQNELSSVLHTKFGIEVVFHKADGHDKPYGYSLIDHKERTVYKGGEIMNMDKLLNLLGREIDPVKLSETMLEVSKDCTMVDVNQELKKYGFWLNKEGEVIHKRSKLVMGKIADNFKEAMFYNFRANKASEYSCSSESCAVALSAKFKIDREHITMSFDDIHNMQFYKKSVEESLNNHVDLENGLNVMRVGDKLFLIDDENKTIVDFDDLNLTTGYTKFTGDIIVEDEYSLIDAISSIIQGEDEHLSGGEINNELKKKRR</sequence>
<keyword evidence="2" id="KW-0614">Plasmid</keyword>
<dbReference type="InterPro" id="IPR005094">
    <property type="entry name" value="Endonuclease_MobA/VirD2"/>
</dbReference>
<accession>A0ABY5TIJ8</accession>
<proteinExistence type="predicted"/>
<keyword evidence="3" id="KW-1185">Reference proteome</keyword>
<gene>
    <name evidence="2" type="ORF">NXY30_29290</name>
</gene>
<organism evidence="2 3">
    <name type="scientific">Bacteroides faecis</name>
    <dbReference type="NCBI Taxonomy" id="674529"/>
    <lineage>
        <taxon>Bacteria</taxon>
        <taxon>Pseudomonadati</taxon>
        <taxon>Bacteroidota</taxon>
        <taxon>Bacteroidia</taxon>
        <taxon>Bacteroidales</taxon>
        <taxon>Bacteroidaceae</taxon>
        <taxon>Bacteroides</taxon>
    </lineage>
</organism>
<evidence type="ECO:0000313" key="3">
    <source>
        <dbReference type="Proteomes" id="UP001060104"/>
    </source>
</evidence>
<evidence type="ECO:0000313" key="2">
    <source>
        <dbReference type="EMBL" id="UVQ77654.1"/>
    </source>
</evidence>
<dbReference type="EMBL" id="CP103143">
    <property type="protein sequence ID" value="UVQ77654.1"/>
    <property type="molecule type" value="Genomic_DNA"/>
</dbReference>
<feature type="domain" description="MobA/VirD2-like nuclease" evidence="1">
    <location>
        <begin position="44"/>
        <end position="147"/>
    </location>
</feature>
<reference evidence="2" key="1">
    <citation type="submission" date="2022-08" db="EMBL/GenBank/DDBJ databases">
        <title>Genome Sequencing of Bacteroides fragilis Group Isolates with Nanopore Technology.</title>
        <authorList>
            <person name="Tisza M.J."/>
            <person name="Smith D."/>
            <person name="Dekker J.P."/>
        </authorList>
    </citation>
    <scope>NUCLEOTIDE SEQUENCE</scope>
    <source>
        <strain evidence="2">BFG-527</strain>
        <plasmid evidence="2">unnamed2</plasmid>
    </source>
</reference>
<name>A0ABY5TIJ8_9BACE</name>
<dbReference type="RefSeq" id="WP_138273608.1">
    <property type="nucleotide sequence ID" value="NZ_CP103143.1"/>
</dbReference>
<dbReference type="Pfam" id="PF03432">
    <property type="entry name" value="Relaxase"/>
    <property type="match status" value="1"/>
</dbReference>
<geneLocation type="plasmid" evidence="2 3">
    <name>unnamed2</name>
</geneLocation>
<protein>
    <submittedName>
        <fullName evidence="2">Relaxase/mobilization nuclease domain-containing protein</fullName>
    </submittedName>
</protein>